<keyword evidence="9 13" id="KW-0798">TonB box</keyword>
<dbReference type="InterPro" id="IPR036942">
    <property type="entry name" value="Beta-barrel_TonB_sf"/>
</dbReference>
<accession>A0A939DMJ0</accession>
<keyword evidence="6" id="KW-0732">Signal</keyword>
<evidence type="ECO:0000256" key="12">
    <source>
        <dbReference type="PROSITE-ProRule" id="PRU01360"/>
    </source>
</evidence>
<dbReference type="EMBL" id="JAFKCV010000004">
    <property type="protein sequence ID" value="MBN7825382.1"/>
    <property type="molecule type" value="Genomic_DNA"/>
</dbReference>
<dbReference type="PANTHER" id="PTHR32552">
    <property type="entry name" value="FERRICHROME IRON RECEPTOR-RELATED"/>
    <property type="match status" value="1"/>
</dbReference>
<keyword evidence="4" id="KW-0410">Iron transport</keyword>
<reference evidence="16" key="1">
    <citation type="submission" date="2021-03" db="EMBL/GenBank/DDBJ databases">
        <title>novel species isolated from a fishpond in China.</title>
        <authorList>
            <person name="Lu H."/>
            <person name="Cai Z."/>
        </authorList>
    </citation>
    <scope>NUCLEOTIDE SEQUENCE</scope>
    <source>
        <strain evidence="16">JCM 30855</strain>
    </source>
</reference>
<dbReference type="SUPFAM" id="SSF56935">
    <property type="entry name" value="Porins"/>
    <property type="match status" value="1"/>
</dbReference>
<dbReference type="Gene3D" id="2.170.130.10">
    <property type="entry name" value="TonB-dependent receptor, plug domain"/>
    <property type="match status" value="1"/>
</dbReference>
<dbReference type="Proteomes" id="UP000664654">
    <property type="component" value="Unassembled WGS sequence"/>
</dbReference>
<dbReference type="GO" id="GO:0009279">
    <property type="term" value="C:cell outer membrane"/>
    <property type="evidence" value="ECO:0007669"/>
    <property type="project" value="UniProtKB-SubCell"/>
</dbReference>
<comment type="subcellular location">
    <subcellularLocation>
        <location evidence="1 12">Cell outer membrane</location>
        <topology evidence="1 12">Multi-pass membrane protein</topology>
    </subcellularLocation>
</comment>
<evidence type="ECO:0000313" key="16">
    <source>
        <dbReference type="EMBL" id="MBN7825382.1"/>
    </source>
</evidence>
<dbReference type="InterPro" id="IPR000531">
    <property type="entry name" value="Beta-barrel_TonB"/>
</dbReference>
<dbReference type="Pfam" id="PF07715">
    <property type="entry name" value="Plug"/>
    <property type="match status" value="1"/>
</dbReference>
<evidence type="ECO:0000256" key="7">
    <source>
        <dbReference type="ARBA" id="ARBA00023004"/>
    </source>
</evidence>
<dbReference type="GO" id="GO:0015344">
    <property type="term" value="F:siderophore uptake transmembrane transporter activity"/>
    <property type="evidence" value="ECO:0007669"/>
    <property type="project" value="TreeGrafter"/>
</dbReference>
<evidence type="ECO:0000259" key="15">
    <source>
        <dbReference type="Pfam" id="PF07715"/>
    </source>
</evidence>
<evidence type="ECO:0000256" key="5">
    <source>
        <dbReference type="ARBA" id="ARBA00022692"/>
    </source>
</evidence>
<dbReference type="PROSITE" id="PS52016">
    <property type="entry name" value="TONB_DEPENDENT_REC_3"/>
    <property type="match status" value="1"/>
</dbReference>
<keyword evidence="17" id="KW-1185">Reference proteome</keyword>
<feature type="domain" description="TonB-dependent receptor-like beta-barrel" evidence="14">
    <location>
        <begin position="193"/>
        <end position="630"/>
    </location>
</feature>
<dbReference type="PANTHER" id="PTHR32552:SF89">
    <property type="entry name" value="CATECHOLATE SIDEROPHORE RECEPTOR FIU"/>
    <property type="match status" value="1"/>
</dbReference>
<evidence type="ECO:0000256" key="11">
    <source>
        <dbReference type="ARBA" id="ARBA00023237"/>
    </source>
</evidence>
<keyword evidence="5 12" id="KW-0812">Transmembrane</keyword>
<comment type="caution">
    <text evidence="16">The sequence shown here is derived from an EMBL/GenBank/DDBJ whole genome shotgun (WGS) entry which is preliminary data.</text>
</comment>
<dbReference type="CDD" id="cd01347">
    <property type="entry name" value="ligand_gated_channel"/>
    <property type="match status" value="1"/>
</dbReference>
<dbReference type="InterPro" id="IPR037066">
    <property type="entry name" value="Plug_dom_sf"/>
</dbReference>
<dbReference type="Pfam" id="PF00593">
    <property type="entry name" value="TonB_dep_Rec_b-barrel"/>
    <property type="match status" value="1"/>
</dbReference>
<evidence type="ECO:0000256" key="6">
    <source>
        <dbReference type="ARBA" id="ARBA00022729"/>
    </source>
</evidence>
<dbReference type="InterPro" id="IPR012910">
    <property type="entry name" value="Plug_dom"/>
</dbReference>
<evidence type="ECO:0000256" key="2">
    <source>
        <dbReference type="ARBA" id="ARBA00022448"/>
    </source>
</evidence>
<comment type="similarity">
    <text evidence="12 13">Belongs to the TonB-dependent receptor family.</text>
</comment>
<dbReference type="AlphaFoldDB" id="A0A939DMJ0"/>
<evidence type="ECO:0000256" key="8">
    <source>
        <dbReference type="ARBA" id="ARBA00023065"/>
    </source>
</evidence>
<keyword evidence="3 12" id="KW-1134">Transmembrane beta strand</keyword>
<gene>
    <name evidence="16" type="ORF">J0A66_09135</name>
</gene>
<keyword evidence="10 12" id="KW-0472">Membrane</keyword>
<dbReference type="Gene3D" id="2.40.170.20">
    <property type="entry name" value="TonB-dependent receptor, beta-barrel domain"/>
    <property type="match status" value="1"/>
</dbReference>
<proteinExistence type="inferred from homology"/>
<keyword evidence="2 12" id="KW-0813">Transport</keyword>
<name>A0A939DMJ0_9ALTE</name>
<keyword evidence="7" id="KW-0408">Iron</keyword>
<evidence type="ECO:0000256" key="4">
    <source>
        <dbReference type="ARBA" id="ARBA00022496"/>
    </source>
</evidence>
<evidence type="ECO:0000256" key="13">
    <source>
        <dbReference type="RuleBase" id="RU003357"/>
    </source>
</evidence>
<evidence type="ECO:0000313" key="17">
    <source>
        <dbReference type="Proteomes" id="UP000664654"/>
    </source>
</evidence>
<evidence type="ECO:0000256" key="1">
    <source>
        <dbReference type="ARBA" id="ARBA00004571"/>
    </source>
</evidence>
<sequence>MLCFCALTPPVAAETTPQQWERISVTARQPANKGQQPLSVSRIAQTDIALFQAVHINELLNQVQGTWISRGNGQEHLTAIRSPVLTGAGSCGAFLVSEDGIPTRASGFCNANQLFELNTEQAGAVEVLRGPASSGYGSNAVHGVINVVSPTVPDSPMARLGLETGPHDFLRGSFALGTGNLLFYGNLAHDGGYQDDSGYQQQKVNLIHRHQQGDWQGNTRLALTNLNQETAGYVQGLDAYRDPALRRSNDNPEAYRDARSARLSSDWHLETAPGHSLTLTPYLRFQDMQFLQHYLPWQATEQNNQRGVGLQGRYRAQTELLSWTLGLDTEWTDGELVETQAQDFAPSIPAGRHYDYQVIARNLSPYASIAWTLRSDLELTASLRYDWQQYDYQTRLPTGSVCAPQVESCRFFRPASQQVDYHQWSPSTGLVWQFADTHQFYLQLSRGYRAPQATELFRLQAGQQVAELDAEQMDSLELGLRGQTGALSYEFSLYHMQKDNVIFQDTERQNVSNGKTRHQGLEALLNWQPGEHWYARISGSWARHQYRNNPGLAEGEILGNDMDTAPRLMANARLGWQQQSYRLELEWNRMGAYFLDPQNSAEYPGHSLLNLRGNWQLSDGWTLSARLLNLTDRDYAERADIGFGQYRYFVGEPRSLYLSVAWSG</sequence>
<keyword evidence="11 12" id="KW-0998">Cell outer membrane</keyword>
<evidence type="ECO:0000256" key="10">
    <source>
        <dbReference type="ARBA" id="ARBA00023136"/>
    </source>
</evidence>
<protein>
    <submittedName>
        <fullName evidence="16">TonB-dependent receptor</fullName>
    </submittedName>
</protein>
<keyword evidence="16" id="KW-0675">Receptor</keyword>
<dbReference type="InterPro" id="IPR039426">
    <property type="entry name" value="TonB-dep_rcpt-like"/>
</dbReference>
<feature type="domain" description="TonB-dependent receptor plug" evidence="15">
    <location>
        <begin position="35"/>
        <end position="144"/>
    </location>
</feature>
<evidence type="ECO:0000256" key="3">
    <source>
        <dbReference type="ARBA" id="ARBA00022452"/>
    </source>
</evidence>
<evidence type="ECO:0000259" key="14">
    <source>
        <dbReference type="Pfam" id="PF00593"/>
    </source>
</evidence>
<evidence type="ECO:0000256" key="9">
    <source>
        <dbReference type="ARBA" id="ARBA00023077"/>
    </source>
</evidence>
<keyword evidence="8" id="KW-0406">Ion transport</keyword>
<organism evidence="16 17">
    <name type="scientific">Bowmanella dokdonensis</name>
    <dbReference type="NCBI Taxonomy" id="751969"/>
    <lineage>
        <taxon>Bacteria</taxon>
        <taxon>Pseudomonadati</taxon>
        <taxon>Pseudomonadota</taxon>
        <taxon>Gammaproteobacteria</taxon>
        <taxon>Alteromonadales</taxon>
        <taxon>Alteromonadaceae</taxon>
        <taxon>Bowmanella</taxon>
    </lineage>
</organism>